<dbReference type="Pfam" id="PF01934">
    <property type="entry name" value="HepT-like"/>
    <property type="match status" value="1"/>
</dbReference>
<reference evidence="7 8" key="2">
    <citation type="submission" date="2019-09" db="EMBL/GenBank/DDBJ databases">
        <title>Complete Genome Sequence and Methylome Analysis of free living Spirochaetas.</title>
        <authorList>
            <person name="Leshcheva N."/>
            <person name="Mikheeva N."/>
        </authorList>
    </citation>
    <scope>NUCLEOTIDE SEQUENCE [LARGE SCALE GENOMIC DNA]</scope>
    <source>
        <strain evidence="7 8">P</strain>
    </source>
</reference>
<dbReference type="AlphaFoldDB" id="A0A5C1QE26"/>
<keyword evidence="8" id="KW-1185">Reference proteome</keyword>
<keyword evidence="2" id="KW-1277">Toxin-antitoxin system</keyword>
<evidence type="ECO:0000313" key="7">
    <source>
        <dbReference type="EMBL" id="QEN05637.1"/>
    </source>
</evidence>
<evidence type="ECO:0000256" key="2">
    <source>
        <dbReference type="ARBA" id="ARBA00022649"/>
    </source>
</evidence>
<keyword evidence="3" id="KW-0540">Nuclease</keyword>
<protein>
    <submittedName>
        <fullName evidence="7">DUF86 domain-containing protein</fullName>
    </submittedName>
</protein>
<dbReference type="RefSeq" id="WP_149568873.1">
    <property type="nucleotide sequence ID" value="NZ_CP035807.1"/>
</dbReference>
<evidence type="ECO:0000256" key="6">
    <source>
        <dbReference type="ARBA" id="ARBA00024207"/>
    </source>
</evidence>
<organism evidence="7 8">
    <name type="scientific">Thiospirochaeta perfilievii</name>
    <dbReference type="NCBI Taxonomy" id="252967"/>
    <lineage>
        <taxon>Bacteria</taxon>
        <taxon>Pseudomonadati</taxon>
        <taxon>Spirochaetota</taxon>
        <taxon>Spirochaetia</taxon>
        <taxon>Spirochaetales</taxon>
        <taxon>Spirochaetaceae</taxon>
        <taxon>Thiospirochaeta</taxon>
    </lineage>
</organism>
<evidence type="ECO:0000256" key="3">
    <source>
        <dbReference type="ARBA" id="ARBA00022722"/>
    </source>
</evidence>
<dbReference type="EMBL" id="CP035807">
    <property type="protein sequence ID" value="QEN05637.1"/>
    <property type="molecule type" value="Genomic_DNA"/>
</dbReference>
<dbReference type="Proteomes" id="UP000323824">
    <property type="component" value="Chromosome"/>
</dbReference>
<dbReference type="OrthoDB" id="9802833at2"/>
<evidence type="ECO:0000256" key="4">
    <source>
        <dbReference type="ARBA" id="ARBA00022741"/>
    </source>
</evidence>
<keyword evidence="1" id="KW-0597">Phosphoprotein</keyword>
<gene>
    <name evidence="7" type="ORF">EW093_13250</name>
</gene>
<dbReference type="PANTHER" id="PTHR34139:SF1">
    <property type="entry name" value="RNASE MJ1380-RELATED"/>
    <property type="match status" value="1"/>
</dbReference>
<proteinExistence type="inferred from homology"/>
<dbReference type="GO" id="GO:0016787">
    <property type="term" value="F:hydrolase activity"/>
    <property type="evidence" value="ECO:0007669"/>
    <property type="project" value="UniProtKB-KW"/>
</dbReference>
<dbReference type="GO" id="GO:0004540">
    <property type="term" value="F:RNA nuclease activity"/>
    <property type="evidence" value="ECO:0007669"/>
    <property type="project" value="InterPro"/>
</dbReference>
<sequence length="124" mass="14524">MYDKLLVVEVINQILQAISRIEYRFKPVTNPDYFLADEAGLEKLDSICMALIGIGESLKNIDKISEKKLFINYTNIPWKRVMGMRDIISHHYFDIDAETVFDVCNSELNKIRIELEKIKEDLLR</sequence>
<keyword evidence="4" id="KW-0547">Nucleotide-binding</keyword>
<dbReference type="Gene3D" id="1.20.120.580">
    <property type="entry name" value="bsu32300-like"/>
    <property type="match status" value="1"/>
</dbReference>
<evidence type="ECO:0000256" key="1">
    <source>
        <dbReference type="ARBA" id="ARBA00022553"/>
    </source>
</evidence>
<accession>A0A5C1QE26</accession>
<dbReference type="PANTHER" id="PTHR34139">
    <property type="entry name" value="UPF0331 PROTEIN MJ0127"/>
    <property type="match status" value="1"/>
</dbReference>
<dbReference type="GO" id="GO:0110001">
    <property type="term" value="C:toxin-antitoxin complex"/>
    <property type="evidence" value="ECO:0007669"/>
    <property type="project" value="InterPro"/>
</dbReference>
<reference evidence="7 8" key="1">
    <citation type="submission" date="2019-02" db="EMBL/GenBank/DDBJ databases">
        <authorList>
            <person name="Fomenkov A."/>
            <person name="Dubinina G."/>
            <person name="Grabovich M."/>
            <person name="Vincze T."/>
            <person name="Roberts R.J."/>
        </authorList>
    </citation>
    <scope>NUCLEOTIDE SEQUENCE [LARGE SCALE GENOMIC DNA]</scope>
    <source>
        <strain evidence="7 8">P</strain>
    </source>
</reference>
<dbReference type="KEGG" id="sper:EW093_13250"/>
<evidence type="ECO:0000256" key="5">
    <source>
        <dbReference type="ARBA" id="ARBA00022801"/>
    </source>
</evidence>
<keyword evidence="5" id="KW-0378">Hydrolase</keyword>
<dbReference type="InterPro" id="IPR008201">
    <property type="entry name" value="HepT-like"/>
</dbReference>
<comment type="similarity">
    <text evidence="6">Belongs to the HepT RNase toxin family.</text>
</comment>
<dbReference type="InterPro" id="IPR051813">
    <property type="entry name" value="HepT_RNase_toxin"/>
</dbReference>
<evidence type="ECO:0000313" key="8">
    <source>
        <dbReference type="Proteomes" id="UP000323824"/>
    </source>
</evidence>
<dbReference type="GO" id="GO:0000166">
    <property type="term" value="F:nucleotide binding"/>
    <property type="evidence" value="ECO:0007669"/>
    <property type="project" value="UniProtKB-KW"/>
</dbReference>
<name>A0A5C1QE26_9SPIO</name>
<dbReference type="InterPro" id="IPR037038">
    <property type="entry name" value="HepT-like_sf"/>
</dbReference>